<feature type="domain" description="Glycosyl hydrolase family 92 N-terminal" evidence="6">
    <location>
        <begin position="36"/>
        <end position="314"/>
    </location>
</feature>
<keyword evidence="3" id="KW-0106">Calcium</keyword>
<dbReference type="InterPro" id="IPR005887">
    <property type="entry name" value="GH92_a_mannosidase_put"/>
</dbReference>
<dbReference type="PANTHER" id="PTHR12143">
    <property type="entry name" value="PEPTIDE N-GLYCANASE PNGASE -RELATED"/>
    <property type="match status" value="1"/>
</dbReference>
<dbReference type="Proteomes" id="UP000824023">
    <property type="component" value="Unassembled WGS sequence"/>
</dbReference>
<sequence>MNRKTAIMLLACVLPLWTACTAPGTDSSPVDRPTDYVNPFIGASTNVDAAGAYHGLGKTFPGATTPWGMVQVSPNTITGGDNGSGYSYEHTTIEGFAFTQMSGVGWFGDLGNFLVMPTTGPLKLVAGKENNDSIDGYRSAYDKATETARAGYYAVKLDDYQIQAECSATPHCGILRFTYPANPLSRIQVDLARRVGGTSTEQYLKVVDDHTVKGWMRCTPDGGGWGNGEGNADYTVYFYARFSKPLDNFGCWSADIPDSWSRKRDDVTSVPYLQRVAQAPVQKGKTEMQGKHLGFYAEFPTTEGEAVELKVGISFVDMEGAENNFRHEIASKSFEQVRREADELWNRELGRVRIAGGTADEKTVFYTSLYHTMIDPRTYTDVDGRYIGGDLKPHAVDSAFVKHTIFSGWDVFRSQFPLQTLINPRLVSDELNSLISQAEQSGREYFERWELLNAYSGCMLGNPALSVLADAYAKGIRTFDAEKAFRYAVNTSRLFGNDSLGYTPGSQSIAKTLEYAYTDWCVSRLAADLGKEAESQLFYQKGQAYRNLFDSEKGWFRPRNADGSWVEWPKEGRLTEWYGCMEANPYQQGWFVPHDVPGMVELMGGREKVLADLKQFFDKTPSDFLWNVYYNHANEPVHFVPFLFNQLNEPWLTQKWTRHICRKAYFNKVEGLVGNEDVGQMSAWYVLAASGLHPDCPGNPRMQITSPVFDSIEFQLDPAYYPGKTFTVIAHDNSPENLYIQKALLNGQAYNKSYLDFADIVAGGKLELYMGSEPNEQWGVQ</sequence>
<feature type="chain" id="PRO_5039236447" evidence="4">
    <location>
        <begin position="25"/>
        <end position="781"/>
    </location>
</feature>
<dbReference type="GO" id="GO:0005975">
    <property type="term" value="P:carbohydrate metabolic process"/>
    <property type="evidence" value="ECO:0007669"/>
    <property type="project" value="InterPro"/>
</dbReference>
<comment type="caution">
    <text evidence="7">The sequence shown here is derived from an EMBL/GenBank/DDBJ whole genome shotgun (WGS) entry which is preliminary data.</text>
</comment>
<evidence type="ECO:0000256" key="3">
    <source>
        <dbReference type="ARBA" id="ARBA00022837"/>
    </source>
</evidence>
<dbReference type="InterPro" id="IPR008928">
    <property type="entry name" value="6-hairpin_glycosidase_sf"/>
</dbReference>
<evidence type="ECO:0000256" key="4">
    <source>
        <dbReference type="SAM" id="SignalP"/>
    </source>
</evidence>
<dbReference type="InterPro" id="IPR012939">
    <property type="entry name" value="Glyco_hydro_92"/>
</dbReference>
<dbReference type="GO" id="GO:0005829">
    <property type="term" value="C:cytosol"/>
    <property type="evidence" value="ECO:0007669"/>
    <property type="project" value="TreeGrafter"/>
</dbReference>
<dbReference type="Gene3D" id="3.30.2080.10">
    <property type="entry name" value="GH92 mannosidase domain"/>
    <property type="match status" value="1"/>
</dbReference>
<dbReference type="InterPro" id="IPR041371">
    <property type="entry name" value="GH92_N"/>
</dbReference>
<feature type="signal peptide" evidence="4">
    <location>
        <begin position="1"/>
        <end position="24"/>
    </location>
</feature>
<dbReference type="PANTHER" id="PTHR12143:SF39">
    <property type="entry name" value="SECRETED PROTEIN"/>
    <property type="match status" value="1"/>
</dbReference>
<dbReference type="Pfam" id="PF07971">
    <property type="entry name" value="Glyco_hydro_92"/>
    <property type="match status" value="1"/>
</dbReference>
<evidence type="ECO:0000259" key="5">
    <source>
        <dbReference type="Pfam" id="PF07971"/>
    </source>
</evidence>
<reference evidence="7" key="2">
    <citation type="submission" date="2021-04" db="EMBL/GenBank/DDBJ databases">
        <authorList>
            <person name="Gilroy R."/>
        </authorList>
    </citation>
    <scope>NUCLEOTIDE SEQUENCE</scope>
    <source>
        <strain evidence="7">ChiHjej12B11-24981</strain>
    </source>
</reference>
<reference evidence="7" key="1">
    <citation type="journal article" date="2021" name="PeerJ">
        <title>Extensive microbial diversity within the chicken gut microbiome revealed by metagenomics and culture.</title>
        <authorList>
            <person name="Gilroy R."/>
            <person name="Ravi A."/>
            <person name="Getino M."/>
            <person name="Pursley I."/>
            <person name="Horton D.L."/>
            <person name="Alikhan N.F."/>
            <person name="Baker D."/>
            <person name="Gharbi K."/>
            <person name="Hall N."/>
            <person name="Watson M."/>
            <person name="Adriaenssens E.M."/>
            <person name="Foster-Nyarko E."/>
            <person name="Jarju S."/>
            <person name="Secka A."/>
            <person name="Antonio M."/>
            <person name="Oren A."/>
            <person name="Chaudhuri R.R."/>
            <person name="La Ragione R."/>
            <person name="Hildebrand F."/>
            <person name="Pallen M.J."/>
        </authorList>
    </citation>
    <scope>NUCLEOTIDE SEQUENCE</scope>
    <source>
        <strain evidence="7">ChiHjej12B11-24981</strain>
    </source>
</reference>
<dbReference type="GO" id="GO:0000224">
    <property type="term" value="F:peptide-N4-(N-acetyl-beta-glucosaminyl)asparagine amidase activity"/>
    <property type="evidence" value="ECO:0007669"/>
    <property type="project" value="TreeGrafter"/>
</dbReference>
<dbReference type="Gene3D" id="2.70.98.10">
    <property type="match status" value="1"/>
</dbReference>
<organism evidence="7 8">
    <name type="scientific">Candidatus Bacteroides merdipullorum</name>
    <dbReference type="NCBI Taxonomy" id="2838474"/>
    <lineage>
        <taxon>Bacteria</taxon>
        <taxon>Pseudomonadati</taxon>
        <taxon>Bacteroidota</taxon>
        <taxon>Bacteroidia</taxon>
        <taxon>Bacteroidales</taxon>
        <taxon>Bacteroidaceae</taxon>
        <taxon>Bacteroides</taxon>
    </lineage>
</organism>
<comment type="cofactor">
    <cofactor evidence="1">
        <name>Ca(2+)</name>
        <dbReference type="ChEBI" id="CHEBI:29108"/>
    </cofactor>
</comment>
<keyword evidence="4" id="KW-0732">Signal</keyword>
<dbReference type="NCBIfam" id="TIGR01180">
    <property type="entry name" value="aman2_put"/>
    <property type="match status" value="1"/>
</dbReference>
<evidence type="ECO:0000313" key="7">
    <source>
        <dbReference type="EMBL" id="HIZ00889.1"/>
    </source>
</evidence>
<feature type="domain" description="Glycosyl hydrolase family 92" evidence="5">
    <location>
        <begin position="320"/>
        <end position="772"/>
    </location>
</feature>
<dbReference type="EC" id="3.2.1.-" evidence="7"/>
<accession>A0A9D2A480</accession>
<dbReference type="GO" id="GO:0016798">
    <property type="term" value="F:hydrolase activity, acting on glycosyl bonds"/>
    <property type="evidence" value="ECO:0007669"/>
    <property type="project" value="UniProtKB-KW"/>
</dbReference>
<dbReference type="InterPro" id="IPR050883">
    <property type="entry name" value="PNGase"/>
</dbReference>
<evidence type="ECO:0000259" key="6">
    <source>
        <dbReference type="Pfam" id="PF17678"/>
    </source>
</evidence>
<dbReference type="EMBL" id="DXCK01000025">
    <property type="protein sequence ID" value="HIZ00889.1"/>
    <property type="molecule type" value="Genomic_DNA"/>
</dbReference>
<dbReference type="FunFam" id="3.30.2080.10:FF:000001">
    <property type="entry name" value="Alpha-1,2-mannosidase subfamily"/>
    <property type="match status" value="1"/>
</dbReference>
<dbReference type="AlphaFoldDB" id="A0A9D2A480"/>
<dbReference type="Pfam" id="PF17678">
    <property type="entry name" value="Glyco_hydro_92N"/>
    <property type="match status" value="1"/>
</dbReference>
<dbReference type="InterPro" id="IPR014718">
    <property type="entry name" value="GH-type_carb-bd"/>
</dbReference>
<name>A0A9D2A480_9BACE</name>
<dbReference type="SUPFAM" id="SSF48208">
    <property type="entry name" value="Six-hairpin glycosidases"/>
    <property type="match status" value="1"/>
</dbReference>
<protein>
    <submittedName>
        <fullName evidence="7">GH92 family glycosyl hydrolase</fullName>
        <ecNumber evidence="7">3.2.1.-</ecNumber>
    </submittedName>
</protein>
<proteinExistence type="predicted"/>
<comment type="subunit">
    <text evidence="2">Monomer.</text>
</comment>
<evidence type="ECO:0000256" key="1">
    <source>
        <dbReference type="ARBA" id="ARBA00001913"/>
    </source>
</evidence>
<keyword evidence="7" id="KW-0378">Hydrolase</keyword>
<keyword evidence="7" id="KW-0326">Glycosidase</keyword>
<dbReference type="PROSITE" id="PS51257">
    <property type="entry name" value="PROKAR_LIPOPROTEIN"/>
    <property type="match status" value="1"/>
</dbReference>
<gene>
    <name evidence="7" type="ORF">H9819_01365</name>
</gene>
<dbReference type="GO" id="GO:0030246">
    <property type="term" value="F:carbohydrate binding"/>
    <property type="evidence" value="ECO:0007669"/>
    <property type="project" value="InterPro"/>
</dbReference>
<evidence type="ECO:0000256" key="2">
    <source>
        <dbReference type="ARBA" id="ARBA00011245"/>
    </source>
</evidence>
<dbReference type="Gene3D" id="1.20.1050.60">
    <property type="entry name" value="alpha-1,2-mannosidase"/>
    <property type="match status" value="1"/>
</dbReference>
<dbReference type="GO" id="GO:0006516">
    <property type="term" value="P:glycoprotein catabolic process"/>
    <property type="evidence" value="ECO:0007669"/>
    <property type="project" value="TreeGrafter"/>
</dbReference>
<dbReference type="Gene3D" id="1.20.1610.10">
    <property type="entry name" value="alpha-1,2-mannosidases domains"/>
    <property type="match status" value="1"/>
</dbReference>
<evidence type="ECO:0000313" key="8">
    <source>
        <dbReference type="Proteomes" id="UP000824023"/>
    </source>
</evidence>